<protein>
    <submittedName>
        <fullName evidence="2">Putative secreted protein 94</fullName>
    </submittedName>
</protein>
<feature type="signal peptide" evidence="1">
    <location>
        <begin position="1"/>
        <end position="20"/>
    </location>
</feature>
<dbReference type="InterPro" id="IPR012674">
    <property type="entry name" value="Calycin"/>
</dbReference>
<proteinExistence type="evidence at transcript level"/>
<feature type="chain" id="PRO_5009115884" evidence="1">
    <location>
        <begin position="21"/>
        <end position="196"/>
    </location>
</feature>
<dbReference type="AlphaFoldDB" id="A0A1E1X1S2"/>
<dbReference type="EMBL" id="GFAC01006016">
    <property type="protein sequence ID" value="JAT93172.1"/>
    <property type="molecule type" value="mRNA"/>
</dbReference>
<evidence type="ECO:0000313" key="2">
    <source>
        <dbReference type="EMBL" id="JAT93172.1"/>
    </source>
</evidence>
<sequence length="196" mass="23089">MLLVPLCVFVFGLCATESAAQHSKPHQDSTETYKMTLKMLRRSATLRLLMYSPEIRNKTPECLISHFIKRKSDRVRRTLETNSKSTERQGIKLNTTVSIFVRNRRHPYLQVLSKEDPLRRLWSDAQYLEYAEPKECFILKAAYHDEPRPPCVLWGYKCTFKCQRRFVEVCGRGRPVDLRDCTQTEKEKDQKISQCR</sequence>
<organism evidence="2">
    <name type="scientific">Amblyomma aureolatum</name>
    <dbReference type="NCBI Taxonomy" id="187763"/>
    <lineage>
        <taxon>Eukaryota</taxon>
        <taxon>Metazoa</taxon>
        <taxon>Ecdysozoa</taxon>
        <taxon>Arthropoda</taxon>
        <taxon>Chelicerata</taxon>
        <taxon>Arachnida</taxon>
        <taxon>Acari</taxon>
        <taxon>Parasitiformes</taxon>
        <taxon>Ixodida</taxon>
        <taxon>Ixodoidea</taxon>
        <taxon>Ixodidae</taxon>
        <taxon>Amblyomminae</taxon>
        <taxon>Amblyomma</taxon>
    </lineage>
</organism>
<dbReference type="Gene3D" id="2.40.128.20">
    <property type="match status" value="1"/>
</dbReference>
<keyword evidence="1" id="KW-0732">Signal</keyword>
<accession>A0A1E1X1S2</accession>
<name>A0A1E1X1S2_9ACAR</name>
<reference evidence="2" key="1">
    <citation type="journal article" date="2017" name="Front. Cell. Infect. Microbiol.">
        <title>The Distinct Transcriptional Response of the Midgut of Amblyomma sculptum and Amblyomma aureolatum Ticks to Rickettsia rickettsii Correlates to Their Differences in Susceptibility to Infection.</title>
        <authorList>
            <person name="Martins L.A."/>
            <person name="Galletti M.F.B.M."/>
            <person name="Ribeiro J.M."/>
            <person name="Fujita A."/>
            <person name="Costa F.B."/>
            <person name="Labruna M.B."/>
            <person name="Daffre S."/>
            <person name="Fogaca A.C."/>
        </authorList>
    </citation>
    <scope>NUCLEOTIDE SEQUENCE</scope>
</reference>
<evidence type="ECO:0000256" key="1">
    <source>
        <dbReference type="SAM" id="SignalP"/>
    </source>
</evidence>